<comment type="pathway">
    <text evidence="1">Carbohydrate biosynthesis; Calvin cycle.</text>
</comment>
<feature type="active site" description="Proton donor" evidence="3">
    <location>
        <position position="82"/>
    </location>
</feature>
<proteinExistence type="predicted"/>
<gene>
    <name evidence="5" type="ordered locus">SAR116_0281</name>
</gene>
<keyword evidence="4" id="KW-0862">Zinc</keyword>
<dbReference type="InterPro" id="IPR000771">
    <property type="entry name" value="FBA_II"/>
</dbReference>
<sequence length="295" mass="31383">MPAVNLTDVLEPALTGHYAVAGLVVLGWEDAVAFVAAAEQLGQPVILQAGPGCRRHTPLPVLGKMFRHLADNASVPVVCHVDHARSLEECQAGIEHGFTSVMFDGSDLSLAENIDATRAVVSMAHPAGVSVEGEIGIVGYSDDAKQDATATLSHSTDPYEAAKLCVDSGLDALAISIGNVHLQTDSKCEIDRKTLALIEDAIINAFQANSIDRQTVPLVLHGGSGIPRTVRADLARTTSICKYNIGTELRQRFGAALRHTLDENPTQFDRIGILSAVITPMQKATMDIMREFGAP</sequence>
<keyword evidence="2" id="KW-0113">Calvin cycle</keyword>
<dbReference type="EC" id="4.1.2.13" evidence="5"/>
<feature type="binding site" evidence="4">
    <location>
        <position position="134"/>
    </location>
    <ligand>
        <name>Zn(2+)</name>
        <dbReference type="ChEBI" id="CHEBI:29105"/>
        <label>2</label>
    </ligand>
</feature>
<dbReference type="Gene3D" id="3.20.20.70">
    <property type="entry name" value="Aldolase class I"/>
    <property type="match status" value="1"/>
</dbReference>
<dbReference type="SUPFAM" id="SSF51569">
    <property type="entry name" value="Aldolase"/>
    <property type="match status" value="1"/>
</dbReference>
<evidence type="ECO:0000313" key="5">
    <source>
        <dbReference type="EMBL" id="ADE38524.1"/>
    </source>
</evidence>
<dbReference type="InterPro" id="IPR013785">
    <property type="entry name" value="Aldolase_TIM"/>
</dbReference>
<feature type="binding site" evidence="4">
    <location>
        <position position="181"/>
    </location>
    <ligand>
        <name>Zn(2+)</name>
        <dbReference type="ChEBI" id="CHEBI:29105"/>
        <label>1</label>
        <note>catalytic</note>
    </ligand>
</feature>
<dbReference type="UniPathway" id="UPA00116"/>
<evidence type="ECO:0000313" key="6">
    <source>
        <dbReference type="Proteomes" id="UP000007460"/>
    </source>
</evidence>
<feature type="binding site" evidence="4">
    <location>
        <position position="221"/>
    </location>
    <ligand>
        <name>Zn(2+)</name>
        <dbReference type="ChEBI" id="CHEBI:29105"/>
        <label>1</label>
        <note>catalytic</note>
    </ligand>
</feature>
<organism evidence="5 6">
    <name type="scientific">Puniceispirillum marinum (strain IMCC1322)</name>
    <dbReference type="NCBI Taxonomy" id="488538"/>
    <lineage>
        <taxon>Bacteria</taxon>
        <taxon>Pseudomonadati</taxon>
        <taxon>Pseudomonadota</taxon>
        <taxon>Alphaproteobacteria</taxon>
        <taxon>Candidatus Puniceispirillales</taxon>
        <taxon>Candidatus Puniceispirillaceae</taxon>
        <taxon>Candidatus Puniceispirillum</taxon>
    </lineage>
</organism>
<dbReference type="PANTHER" id="PTHR30304">
    <property type="entry name" value="D-TAGATOSE-1,6-BISPHOSPHATE ALDOLASE"/>
    <property type="match status" value="1"/>
</dbReference>
<protein>
    <submittedName>
        <fullName evidence="5">Fructose-bisphosphate aldolase, putative</fullName>
        <ecNumber evidence="5">4.1.2.13</ecNumber>
    </submittedName>
</protein>
<dbReference type="PANTHER" id="PTHR30304:SF0">
    <property type="entry name" value="D-TAGATOSE-1,6-BISPHOSPHATE ALDOLASE SUBUNIT GATY-RELATED"/>
    <property type="match status" value="1"/>
</dbReference>
<dbReference type="GO" id="GO:0004332">
    <property type="term" value="F:fructose-bisphosphate aldolase activity"/>
    <property type="evidence" value="ECO:0007669"/>
    <property type="project" value="UniProtKB-EC"/>
</dbReference>
<keyword evidence="4" id="KW-0479">Metal-binding</keyword>
<evidence type="ECO:0000256" key="2">
    <source>
        <dbReference type="ARBA" id="ARBA00022567"/>
    </source>
</evidence>
<dbReference type="OrthoDB" id="9803995at2"/>
<dbReference type="STRING" id="488538.SAR116_0281"/>
<evidence type="ECO:0000256" key="1">
    <source>
        <dbReference type="ARBA" id="ARBA00005215"/>
    </source>
</evidence>
<dbReference type="AlphaFoldDB" id="D5BQ26"/>
<reference evidence="5 6" key="1">
    <citation type="journal article" date="2010" name="J. Bacteriol.">
        <title>Complete genome sequence of "Candidatus Puniceispirillum marinum" IMCC1322, a representative of the SAR116 clade in the Alphaproteobacteria.</title>
        <authorList>
            <person name="Oh H.M."/>
            <person name="Kwon K.K."/>
            <person name="Kang I."/>
            <person name="Kang S.G."/>
            <person name="Lee J.H."/>
            <person name="Kim S.J."/>
            <person name="Cho J.C."/>
        </authorList>
    </citation>
    <scope>NUCLEOTIDE SEQUENCE [LARGE SCALE GENOMIC DNA]</scope>
    <source>
        <strain evidence="5 6">IMCC1322</strain>
    </source>
</reference>
<dbReference type="RefSeq" id="WP_013045154.1">
    <property type="nucleotide sequence ID" value="NC_014010.1"/>
</dbReference>
<dbReference type="Pfam" id="PF01116">
    <property type="entry name" value="F_bP_aldolase"/>
    <property type="match status" value="1"/>
</dbReference>
<dbReference type="EMBL" id="CP001751">
    <property type="protein sequence ID" value="ADE38524.1"/>
    <property type="molecule type" value="Genomic_DNA"/>
</dbReference>
<name>D5BQ26_PUNMI</name>
<feature type="binding site" evidence="4">
    <location>
        <position position="83"/>
    </location>
    <ligand>
        <name>Zn(2+)</name>
        <dbReference type="ChEBI" id="CHEBI:29105"/>
        <label>1</label>
        <note>catalytic</note>
    </ligand>
</feature>
<dbReference type="GO" id="GO:0008270">
    <property type="term" value="F:zinc ion binding"/>
    <property type="evidence" value="ECO:0007669"/>
    <property type="project" value="InterPro"/>
</dbReference>
<dbReference type="Proteomes" id="UP000007460">
    <property type="component" value="Chromosome"/>
</dbReference>
<dbReference type="KEGG" id="apb:SAR116_0281"/>
<evidence type="ECO:0000256" key="4">
    <source>
        <dbReference type="PIRSR" id="PIRSR001359-3"/>
    </source>
</evidence>
<accession>D5BQ26</accession>
<dbReference type="HOGENOM" id="CLU_040088_1_0_5"/>
<dbReference type="PIRSF" id="PIRSF001359">
    <property type="entry name" value="F_bP_aldolase_II"/>
    <property type="match status" value="1"/>
</dbReference>
<dbReference type="InterPro" id="IPR050246">
    <property type="entry name" value="Class_II_FBP_aldolase"/>
</dbReference>
<dbReference type="eggNOG" id="COG0191">
    <property type="taxonomic scope" value="Bacteria"/>
</dbReference>
<dbReference type="GO" id="GO:0019253">
    <property type="term" value="P:reductive pentose-phosphate cycle"/>
    <property type="evidence" value="ECO:0007669"/>
    <property type="project" value="UniProtKB-UniPathway"/>
</dbReference>
<comment type="cofactor">
    <cofactor evidence="4">
        <name>Zn(2+)</name>
        <dbReference type="ChEBI" id="CHEBI:29105"/>
    </cofactor>
    <text evidence="4">Binds 2 Zn(2+) ions per subunit. One is catalytic and the other provides a structural contribution.</text>
</comment>
<keyword evidence="6" id="KW-1185">Reference proteome</keyword>
<evidence type="ECO:0000256" key="3">
    <source>
        <dbReference type="PIRSR" id="PIRSR001359-1"/>
    </source>
</evidence>
<keyword evidence="5" id="KW-0456">Lyase</keyword>
<feature type="binding site" evidence="4">
    <location>
        <position position="104"/>
    </location>
    <ligand>
        <name>Zn(2+)</name>
        <dbReference type="ChEBI" id="CHEBI:29105"/>
        <label>2</label>
    </ligand>
</feature>